<dbReference type="Proteomes" id="UP000265140">
    <property type="component" value="Chromosome 3"/>
</dbReference>
<dbReference type="GeneTree" id="ENSGT00940000169177"/>
<keyword evidence="4" id="KW-1185">Reference proteome</keyword>
<evidence type="ECO:0000313" key="4">
    <source>
        <dbReference type="Proteomes" id="UP000265140"/>
    </source>
</evidence>
<dbReference type="PANTHER" id="PTHR33560:SF1">
    <property type="entry name" value="PROTEIN FAM227A"/>
    <property type="match status" value="1"/>
</dbReference>
<organism evidence="3 4">
    <name type="scientific">Esox lucius</name>
    <name type="common">Northern pike</name>
    <dbReference type="NCBI Taxonomy" id="8010"/>
    <lineage>
        <taxon>Eukaryota</taxon>
        <taxon>Metazoa</taxon>
        <taxon>Chordata</taxon>
        <taxon>Craniata</taxon>
        <taxon>Vertebrata</taxon>
        <taxon>Euteleostomi</taxon>
        <taxon>Actinopterygii</taxon>
        <taxon>Neopterygii</taxon>
        <taxon>Teleostei</taxon>
        <taxon>Protacanthopterygii</taxon>
        <taxon>Esociformes</taxon>
        <taxon>Esocidae</taxon>
        <taxon>Esox</taxon>
    </lineage>
</organism>
<dbReference type="PANTHER" id="PTHR33560">
    <property type="entry name" value="PROTEIN FAM227B"/>
    <property type="match status" value="1"/>
</dbReference>
<feature type="region of interest" description="Disordered" evidence="2">
    <location>
        <begin position="306"/>
        <end position="384"/>
    </location>
</feature>
<feature type="compositionally biased region" description="Polar residues" evidence="2">
    <location>
        <begin position="310"/>
        <end position="346"/>
    </location>
</feature>
<dbReference type="Pfam" id="PF14922">
    <property type="entry name" value="FWWh"/>
    <property type="match status" value="1"/>
</dbReference>
<dbReference type="InterPro" id="IPR029417">
    <property type="entry name" value="FAM227"/>
</dbReference>
<feature type="compositionally biased region" description="Basic and acidic residues" evidence="2">
    <location>
        <begin position="367"/>
        <end position="376"/>
    </location>
</feature>
<proteinExistence type="inferred from homology"/>
<protein>
    <submittedName>
        <fullName evidence="3">Uncharacterized protein</fullName>
    </submittedName>
</protein>
<sequence>MLYMLNVFAINTGVTACLIGSMGTLCARLACLPPLFSTKGYDCRPELYTNLAAFSEDKDRQENLRSKFTWLTSQMDSSSLMQNHWSITPSEKRKEGMPKLVEQYQFPGFHNDKPLPLPHSTTFSTIVTHVVRAQPQLTEKPRCKAVFQSILSSSNVVDFVIDTFWWLFLQNFKPDSQVQDRLFARIVENFIHILTQSLTSRSMKWFLKEFPSTLAQTLYCCFCCCFPQSCSSIRSDTFLIQLCFTAYQWTGGLCPAPDVFKNWDFDALEPEEATNVEFVSGNVRNEQESGSCLPLLDSEFSRDRVEEPSLSKSTSEGLSFASSNHGTMGSRPSGNTIDAASTSSAQKGCVGPDPKTYSHAPAGGCDESCKNKEWTRTVRTRPLG</sequence>
<dbReference type="AlphaFoldDB" id="A0A3P8XRF5"/>
<reference evidence="4" key="1">
    <citation type="journal article" date="2014" name="PLoS ONE">
        <title>The genome and linkage map of the northern pike (Esox lucius): conserved synteny revealed between the salmonid sister group and the Neoteleostei.</title>
        <authorList>
            <person name="Rondeau E.B."/>
            <person name="Minkley D.R."/>
            <person name="Leong J.S."/>
            <person name="Messmer A.M."/>
            <person name="Jantzen J.R."/>
            <person name="von Schalburg K.R."/>
            <person name="Lemon C."/>
            <person name="Bird N.H."/>
            <person name="Koop B.F."/>
        </authorList>
    </citation>
    <scope>NUCLEOTIDE SEQUENCE</scope>
</reference>
<reference evidence="3" key="4">
    <citation type="submission" date="2025-09" db="UniProtKB">
        <authorList>
            <consortium name="Ensembl"/>
        </authorList>
    </citation>
    <scope>IDENTIFICATION</scope>
</reference>
<reference evidence="3" key="3">
    <citation type="submission" date="2025-08" db="UniProtKB">
        <authorList>
            <consortium name="Ensembl"/>
        </authorList>
    </citation>
    <scope>IDENTIFICATION</scope>
</reference>
<dbReference type="Bgee" id="ENSELUG00000006833">
    <property type="expression patterns" value="Expressed in mesonephros and 1 other cell type or tissue"/>
</dbReference>
<accession>A0A3P8XRF5</accession>
<evidence type="ECO:0000256" key="2">
    <source>
        <dbReference type="SAM" id="MobiDB-lite"/>
    </source>
</evidence>
<comment type="similarity">
    <text evidence="1">Belongs to the FAM227 family.</text>
</comment>
<dbReference type="Ensembl" id="ENSELUT00000009936.3">
    <property type="protein sequence ID" value="ENSELUP00000005848.2"/>
    <property type="gene ID" value="ENSELUG00000006833.3"/>
</dbReference>
<reference evidence="3" key="2">
    <citation type="submission" date="2020-02" db="EMBL/GenBank/DDBJ databases">
        <title>Esox lucius (northern pike) genome, fEsoLuc1, primary haplotype.</title>
        <authorList>
            <person name="Myers G."/>
            <person name="Karagic N."/>
            <person name="Meyer A."/>
            <person name="Pippel M."/>
            <person name="Reichard M."/>
            <person name="Winkler S."/>
            <person name="Tracey A."/>
            <person name="Sims Y."/>
            <person name="Howe K."/>
            <person name="Rhie A."/>
            <person name="Formenti G."/>
            <person name="Durbin R."/>
            <person name="Fedrigo O."/>
            <person name="Jarvis E.D."/>
        </authorList>
    </citation>
    <scope>NUCLEOTIDE SEQUENCE [LARGE SCALE GENOMIC DNA]</scope>
</reference>
<evidence type="ECO:0000256" key="1">
    <source>
        <dbReference type="ARBA" id="ARBA00008666"/>
    </source>
</evidence>
<evidence type="ECO:0000313" key="3">
    <source>
        <dbReference type="Ensembl" id="ENSELUP00000005848.2"/>
    </source>
</evidence>
<name>A0A3P8XRF5_ESOLU</name>
<dbReference type="STRING" id="8010.ENSELUP00000005848"/>